<proteinExistence type="inferred from homology"/>
<feature type="compositionally biased region" description="Basic and acidic residues" evidence="7">
    <location>
        <begin position="480"/>
        <end position="489"/>
    </location>
</feature>
<dbReference type="SMART" id="SM00822">
    <property type="entry name" value="PKS_KR"/>
    <property type="match status" value="1"/>
</dbReference>
<keyword evidence="4 8" id="KW-1133">Transmembrane helix</keyword>
<feature type="domain" description="Major facilitator superfamily (MFS) profile" evidence="9">
    <location>
        <begin position="41"/>
        <end position="450"/>
    </location>
</feature>
<dbReference type="InterPro" id="IPR036259">
    <property type="entry name" value="MFS_trans_sf"/>
</dbReference>
<reference evidence="10" key="2">
    <citation type="submission" date="2024-07" db="EMBL/GenBank/DDBJ databases">
        <title>Streptomyces haneummycinica sp. nov., a new antibiotic-producing actinobacterium isolated from marine sediment.</title>
        <authorList>
            <person name="Uemura M."/>
            <person name="Hamada M."/>
            <person name="Hirano S."/>
            <person name="Kobayashi K."/>
            <person name="Ohshiro T."/>
            <person name="Kobayashi T."/>
            <person name="Terahara T."/>
        </authorList>
    </citation>
    <scope>NUCLEOTIDE SEQUENCE</scope>
    <source>
        <strain evidence="10">KM77-8</strain>
    </source>
</reference>
<feature type="region of interest" description="Disordered" evidence="7">
    <location>
        <begin position="452"/>
        <end position="501"/>
    </location>
</feature>
<dbReference type="InterPro" id="IPR005828">
    <property type="entry name" value="MFS_sugar_transport-like"/>
</dbReference>
<dbReference type="Pfam" id="PF13561">
    <property type="entry name" value="adh_short_C2"/>
    <property type="match status" value="1"/>
</dbReference>
<evidence type="ECO:0000256" key="1">
    <source>
        <dbReference type="ARBA" id="ARBA00004651"/>
    </source>
</evidence>
<dbReference type="PROSITE" id="PS50850">
    <property type="entry name" value="MFS"/>
    <property type="match status" value="1"/>
</dbReference>
<evidence type="ECO:0000256" key="4">
    <source>
        <dbReference type="ARBA" id="ARBA00022989"/>
    </source>
</evidence>
<feature type="transmembrane region" description="Helical" evidence="8">
    <location>
        <begin position="164"/>
        <end position="187"/>
    </location>
</feature>
<feature type="transmembrane region" description="Helical" evidence="8">
    <location>
        <begin position="75"/>
        <end position="95"/>
    </location>
</feature>
<dbReference type="SUPFAM" id="SSF103473">
    <property type="entry name" value="MFS general substrate transporter"/>
    <property type="match status" value="1"/>
</dbReference>
<dbReference type="Gene3D" id="1.20.1250.20">
    <property type="entry name" value="MFS general substrate transporter like domains"/>
    <property type="match status" value="1"/>
</dbReference>
<dbReference type="PANTHER" id="PTHR23508:SF10">
    <property type="entry name" value="CARBOXYLIC ACID TRANSPORTER PROTEIN HOMOLOG"/>
    <property type="match status" value="1"/>
</dbReference>
<dbReference type="InterPro" id="IPR005829">
    <property type="entry name" value="Sugar_transporter_CS"/>
</dbReference>
<dbReference type="InterPro" id="IPR036291">
    <property type="entry name" value="NAD(P)-bd_dom_sf"/>
</dbReference>
<evidence type="ECO:0000259" key="9">
    <source>
        <dbReference type="PROSITE" id="PS50850"/>
    </source>
</evidence>
<comment type="similarity">
    <text evidence="2">Belongs to the short-chain dehydrogenases/reductases (SDR) family.</text>
</comment>
<dbReference type="AlphaFoldDB" id="A0AAT9HLL8"/>
<feature type="transmembrane region" description="Helical" evidence="8">
    <location>
        <begin position="275"/>
        <end position="294"/>
    </location>
</feature>
<feature type="transmembrane region" description="Helical" evidence="8">
    <location>
        <begin position="300"/>
        <end position="322"/>
    </location>
</feature>
<comment type="subcellular location">
    <subcellularLocation>
        <location evidence="1">Cell membrane</location>
        <topology evidence="1">Multi-pass membrane protein</topology>
    </subcellularLocation>
</comment>
<dbReference type="PROSITE" id="PS00216">
    <property type="entry name" value="SUGAR_TRANSPORT_1"/>
    <property type="match status" value="1"/>
</dbReference>
<dbReference type="FunFam" id="3.40.50.720:FF:000084">
    <property type="entry name" value="Short-chain dehydrogenase reductase"/>
    <property type="match status" value="1"/>
</dbReference>
<dbReference type="PRINTS" id="PR00081">
    <property type="entry name" value="GDHRDH"/>
</dbReference>
<keyword evidence="6 8" id="KW-0472">Membrane</keyword>
<dbReference type="InterPro" id="IPR002347">
    <property type="entry name" value="SDR_fam"/>
</dbReference>
<feature type="transmembrane region" description="Helical" evidence="8">
    <location>
        <begin position="334"/>
        <end position="353"/>
    </location>
</feature>
<name>A0AAT9HLL8_9ACTN</name>
<feature type="region of interest" description="Disordered" evidence="7">
    <location>
        <begin position="1"/>
        <end position="28"/>
    </location>
</feature>
<feature type="transmembrane region" description="Helical" evidence="8">
    <location>
        <begin position="359"/>
        <end position="380"/>
    </location>
</feature>
<dbReference type="Gene3D" id="3.40.50.720">
    <property type="entry name" value="NAD(P)-binding Rossmann-like Domain"/>
    <property type="match status" value="1"/>
</dbReference>
<dbReference type="InterPro" id="IPR020904">
    <property type="entry name" value="Sc_DH/Rdtase_CS"/>
</dbReference>
<feature type="transmembrane region" description="Helical" evidence="8">
    <location>
        <begin position="193"/>
        <end position="211"/>
    </location>
</feature>
<gene>
    <name evidence="10" type="ORF">SHKM778_45240</name>
</gene>
<dbReference type="GO" id="GO:0016491">
    <property type="term" value="F:oxidoreductase activity"/>
    <property type="evidence" value="ECO:0007669"/>
    <property type="project" value="UniProtKB-KW"/>
</dbReference>
<dbReference type="PRINTS" id="PR00080">
    <property type="entry name" value="SDRFAMILY"/>
</dbReference>
<evidence type="ECO:0000256" key="7">
    <source>
        <dbReference type="SAM" id="MobiDB-lite"/>
    </source>
</evidence>
<dbReference type="InterPro" id="IPR057326">
    <property type="entry name" value="KR_dom"/>
</dbReference>
<dbReference type="GO" id="GO:0005886">
    <property type="term" value="C:plasma membrane"/>
    <property type="evidence" value="ECO:0007669"/>
    <property type="project" value="UniProtKB-SubCell"/>
</dbReference>
<dbReference type="SUPFAM" id="SSF51735">
    <property type="entry name" value="NAD(P)-binding Rossmann-fold domains"/>
    <property type="match status" value="1"/>
</dbReference>
<evidence type="ECO:0000256" key="3">
    <source>
        <dbReference type="ARBA" id="ARBA00022692"/>
    </source>
</evidence>
<sequence length="756" mass="79766">MTTVQQGDIAHENEWPRGGAPSDEVLFKGPPTLSRRTIRTTTTVCFLAWVFSVYDFVLFGTLLPKISETFGWSTGQATAIATGVTVGTFVISLLVGPMLDRWGRKPSLIVTTAGAALSSGLTALVGGAASLIGVRAISGLGYSEEVVNGVYLNEMYGKSRRRGFMFSLVQSGWPVGALLAAAFAAVLLPVMSWRWIFLLATFPVIVILIAGSKLRESPSFVALKRTRELRKDGRDAEAAKLAKLYDLDISRDNESGLRQLFAPDLRRHTLCLSGAWLFNWMGIQVFSVLGTTILTDGKGVSFSSALVVLILANMAGFLGYLFHGYLGDRIGRRTTIIVGWTIGGIVMTAMLFGPDNAAYVIPMYALGLFFLLGPYSAMVFYMGESFPARVRGIGSNTAHVMGPVGAIVGSALLSAVIGLGANATTAAFVAGALGMFLSGVLMLGAHKVSQDTDDELVPRRRRTEPSSPPPGAWCPLCPATRREPHERQDMSSNEPTAPARDDGLAGKVAVITGGASGIGRALAVAYARAGADSVVGFYPKDPHSADETVRLVEAAGGRCTAVAVDVRDSGQVDALARAAVETYGRLDIAVAGAGVLRRAALAELDDDAWNDMLSVDLTGVLRTFRSAAAVMSGPGSMVAVSSIAGGVYGWDDHAHYAAAKSGVLGLCRSLATELAPRGIRVNTVILGLIETPQSLDETNSLGPVGLERAGRSIPAGRVGHADEVARAIRFLTSDDAAYITGQELIVDGGLTVRWPQ</sequence>
<dbReference type="PANTHER" id="PTHR23508">
    <property type="entry name" value="CARBOXYLIC ACID TRANSPORTER PROTEIN HOMOLOG"/>
    <property type="match status" value="1"/>
</dbReference>
<dbReference type="PROSITE" id="PS00061">
    <property type="entry name" value="ADH_SHORT"/>
    <property type="match status" value="1"/>
</dbReference>
<feature type="transmembrane region" description="Helical" evidence="8">
    <location>
        <begin position="426"/>
        <end position="445"/>
    </location>
</feature>
<keyword evidence="5" id="KW-0560">Oxidoreductase</keyword>
<feature type="transmembrane region" description="Helical" evidence="8">
    <location>
        <begin position="44"/>
        <end position="63"/>
    </location>
</feature>
<evidence type="ECO:0000256" key="2">
    <source>
        <dbReference type="ARBA" id="ARBA00006484"/>
    </source>
</evidence>
<evidence type="ECO:0000256" key="5">
    <source>
        <dbReference type="ARBA" id="ARBA00023002"/>
    </source>
</evidence>
<protein>
    <recommendedName>
        <fullName evidence="9">Major facilitator superfamily (MFS) profile domain-containing protein</fullName>
    </recommendedName>
</protein>
<reference evidence="10" key="1">
    <citation type="submission" date="2024-06" db="EMBL/GenBank/DDBJ databases">
        <authorList>
            <consortium name="consrtm"/>
            <person name="Uemura M."/>
            <person name="Terahara T."/>
        </authorList>
    </citation>
    <scope>NUCLEOTIDE SEQUENCE</scope>
    <source>
        <strain evidence="10">KM77-8</strain>
    </source>
</reference>
<feature type="transmembrane region" description="Helical" evidence="8">
    <location>
        <begin position="400"/>
        <end position="420"/>
    </location>
</feature>
<dbReference type="EMBL" id="AP035768">
    <property type="protein sequence ID" value="BFO18136.1"/>
    <property type="molecule type" value="Genomic_DNA"/>
</dbReference>
<keyword evidence="3 8" id="KW-0812">Transmembrane</keyword>
<dbReference type="GO" id="GO:0046943">
    <property type="term" value="F:carboxylic acid transmembrane transporter activity"/>
    <property type="evidence" value="ECO:0007669"/>
    <property type="project" value="TreeGrafter"/>
</dbReference>
<dbReference type="Pfam" id="PF00083">
    <property type="entry name" value="Sugar_tr"/>
    <property type="match status" value="1"/>
</dbReference>
<evidence type="ECO:0000256" key="8">
    <source>
        <dbReference type="SAM" id="Phobius"/>
    </source>
</evidence>
<evidence type="ECO:0000313" key="10">
    <source>
        <dbReference type="EMBL" id="BFO18136.1"/>
    </source>
</evidence>
<accession>A0AAT9HLL8</accession>
<dbReference type="InterPro" id="IPR020846">
    <property type="entry name" value="MFS_dom"/>
</dbReference>
<organism evidence="10">
    <name type="scientific">Streptomyces haneummycinicus</name>
    <dbReference type="NCBI Taxonomy" id="3074435"/>
    <lineage>
        <taxon>Bacteria</taxon>
        <taxon>Bacillati</taxon>
        <taxon>Actinomycetota</taxon>
        <taxon>Actinomycetes</taxon>
        <taxon>Kitasatosporales</taxon>
        <taxon>Streptomycetaceae</taxon>
        <taxon>Streptomyces</taxon>
    </lineage>
</organism>
<evidence type="ECO:0000256" key="6">
    <source>
        <dbReference type="ARBA" id="ARBA00023136"/>
    </source>
</evidence>